<feature type="compositionally biased region" description="Polar residues" evidence="1">
    <location>
        <begin position="9"/>
        <end position="21"/>
    </location>
</feature>
<feature type="region of interest" description="Disordered" evidence="1">
    <location>
        <begin position="1"/>
        <end position="21"/>
    </location>
</feature>
<evidence type="ECO:0000313" key="2">
    <source>
        <dbReference type="EMBL" id="RRE44022.1"/>
    </source>
</evidence>
<comment type="caution">
    <text evidence="2">The sequence shown here is derived from an EMBL/GenBank/DDBJ whole genome shotgun (WGS) entry which is preliminary data.</text>
</comment>
<reference evidence="2 3" key="1">
    <citation type="journal article" date="2019" name="Antimicrob. Agents Chemother.">
        <title>Applying Rapid Whole Genome Sequencing to Predict Phenotypic Antimicrobial Susceptibility Testing Results Among Carbapenem-Resistant Klebsiella pneumoniae Clinical Isolates.</title>
        <authorList>
            <person name="Tamma P.D."/>
            <person name="Fan Y."/>
            <person name="Bergman Y."/>
            <person name="Pertea G."/>
            <person name="Kazmi A."/>
            <person name="Lewis S."/>
            <person name="Carroll K.C."/>
            <person name="Schatz M.C."/>
            <person name="Timp W."/>
            <person name="Simner P.J."/>
        </authorList>
    </citation>
    <scope>NUCLEOTIDE SEQUENCE [LARGE SCALE GENOMIC DNA]</scope>
    <source>
        <strain evidence="2 3">KLPN_33</strain>
    </source>
</reference>
<protein>
    <submittedName>
        <fullName evidence="2">Uncharacterized protein</fullName>
    </submittedName>
</protein>
<dbReference type="AlphaFoldDB" id="A0A3P2EI42"/>
<organism evidence="2 3">
    <name type="scientific">Klebsiella pneumoniae</name>
    <dbReference type="NCBI Taxonomy" id="573"/>
    <lineage>
        <taxon>Bacteria</taxon>
        <taxon>Pseudomonadati</taxon>
        <taxon>Pseudomonadota</taxon>
        <taxon>Gammaproteobacteria</taxon>
        <taxon>Enterobacterales</taxon>
        <taxon>Enterobacteriaceae</taxon>
        <taxon>Klebsiella/Raoultella group</taxon>
        <taxon>Klebsiella</taxon>
        <taxon>Klebsiella pneumoniae complex</taxon>
    </lineage>
</organism>
<proteinExistence type="predicted"/>
<name>A0A3P2EI42_KLEPN</name>
<sequence length="153" mass="16484">MAFTDDKSSGSNQLSTESGSASIGEIRLKTAAPVNQAPASTAPFTTSQVCKAAISGMFGYEVNTIKAAKANQAGVFKISYRRPSDGSQYSFDCKLSGNNVIWTESGQTSNRWNGSGSVAFNVEFTIKDNVLVITEAYGNSDDISYRFTMNQFR</sequence>
<accession>A0A3P2EI42</accession>
<gene>
    <name evidence="2" type="ORF">EAO28_24380</name>
</gene>
<dbReference type="Proteomes" id="UP000272440">
    <property type="component" value="Unassembled WGS sequence"/>
</dbReference>
<dbReference type="EMBL" id="RCZY01000002">
    <property type="protein sequence ID" value="RRE44022.1"/>
    <property type="molecule type" value="Genomic_DNA"/>
</dbReference>
<evidence type="ECO:0000313" key="3">
    <source>
        <dbReference type="Proteomes" id="UP000272440"/>
    </source>
</evidence>
<evidence type="ECO:0000256" key="1">
    <source>
        <dbReference type="SAM" id="MobiDB-lite"/>
    </source>
</evidence>